<sequence>MDFHQQDSDLLTSKPTNQMAQELVSQGLGAQEQSDCSYSSQHSCSSEHNSNRNINLNKSSFKKVSKSTLDLQNLTSKHSYICAQYNFLGKCYQEHCKKRHVLISEKDGLSELISDNIDLIDRLTNSGKKLKLSQSTYRTQLSKYRKCKSNNKEISEKLELKFADQEQITFGDFPLGKLWNLNDLQFQANQIQSQPDLNTNSQITSINSLIKPKPLVDYKQASDILENSTSPLNVSCEIKKNLMSKLKSDIDKMQQKIKIITMLKKWINNQQVDFNEYIALHSSLSQIQQIHYSNFLRITNMTIPNQMNMHQQFQNIQSVQQ</sequence>
<gene>
    <name evidence="1" type="ORF">PSON_ATCC_30995.1.T0770143</name>
</gene>
<reference evidence="1" key="1">
    <citation type="submission" date="2021-01" db="EMBL/GenBank/DDBJ databases">
        <authorList>
            <consortium name="Genoscope - CEA"/>
            <person name="William W."/>
        </authorList>
    </citation>
    <scope>NUCLEOTIDE SEQUENCE</scope>
</reference>
<dbReference type="Proteomes" id="UP000692954">
    <property type="component" value="Unassembled WGS sequence"/>
</dbReference>
<proteinExistence type="predicted"/>
<comment type="caution">
    <text evidence="1">The sequence shown here is derived from an EMBL/GenBank/DDBJ whole genome shotgun (WGS) entry which is preliminary data.</text>
</comment>
<accession>A0A8S1PII9</accession>
<dbReference type="EMBL" id="CAJJDN010000077">
    <property type="protein sequence ID" value="CAD8102218.1"/>
    <property type="molecule type" value="Genomic_DNA"/>
</dbReference>
<protein>
    <submittedName>
        <fullName evidence="1">Uncharacterized protein</fullName>
    </submittedName>
</protein>
<organism evidence="1 2">
    <name type="scientific">Paramecium sonneborni</name>
    <dbReference type="NCBI Taxonomy" id="65129"/>
    <lineage>
        <taxon>Eukaryota</taxon>
        <taxon>Sar</taxon>
        <taxon>Alveolata</taxon>
        <taxon>Ciliophora</taxon>
        <taxon>Intramacronucleata</taxon>
        <taxon>Oligohymenophorea</taxon>
        <taxon>Peniculida</taxon>
        <taxon>Parameciidae</taxon>
        <taxon>Paramecium</taxon>
    </lineage>
</organism>
<name>A0A8S1PII9_9CILI</name>
<evidence type="ECO:0000313" key="2">
    <source>
        <dbReference type="Proteomes" id="UP000692954"/>
    </source>
</evidence>
<dbReference type="OrthoDB" id="296056at2759"/>
<dbReference type="AlphaFoldDB" id="A0A8S1PII9"/>
<keyword evidence="2" id="KW-1185">Reference proteome</keyword>
<evidence type="ECO:0000313" key="1">
    <source>
        <dbReference type="EMBL" id="CAD8102218.1"/>
    </source>
</evidence>